<keyword evidence="1" id="KW-0479">Metal-binding</keyword>
<dbReference type="EC" id="3.11.1.1" evidence="1"/>
<dbReference type="SFLD" id="SFLDG01135">
    <property type="entry name" value="C1.5.6:_HAD__Beta-PGM__Phospha"/>
    <property type="match status" value="1"/>
</dbReference>
<dbReference type="GO" id="GO:0050194">
    <property type="term" value="F:phosphonoacetaldehyde hydrolase activity"/>
    <property type="evidence" value="ECO:0007669"/>
    <property type="project" value="UniProtKB-UniRule"/>
</dbReference>
<dbReference type="SUPFAM" id="SSF56784">
    <property type="entry name" value="HAD-like"/>
    <property type="match status" value="1"/>
</dbReference>
<dbReference type="GO" id="GO:0006281">
    <property type="term" value="P:DNA repair"/>
    <property type="evidence" value="ECO:0007669"/>
    <property type="project" value="TreeGrafter"/>
</dbReference>
<comment type="subunit">
    <text evidence="1">Homodimer.</text>
</comment>
<comment type="caution">
    <text evidence="2">The sequence shown here is derived from an EMBL/GenBank/DDBJ whole genome shotgun (WGS) entry which is preliminary data.</text>
</comment>
<dbReference type="InterPro" id="IPR023198">
    <property type="entry name" value="PGP-like_dom2"/>
</dbReference>
<dbReference type="Gene3D" id="3.40.50.1000">
    <property type="entry name" value="HAD superfamily/HAD-like"/>
    <property type="match status" value="1"/>
</dbReference>
<dbReference type="Pfam" id="PF00702">
    <property type="entry name" value="Hydrolase"/>
    <property type="match status" value="1"/>
</dbReference>
<feature type="active site" description="Nucleophile" evidence="1">
    <location>
        <position position="13"/>
    </location>
</feature>
<dbReference type="HAMAP" id="MF_01375">
    <property type="entry name" value="PhnX"/>
    <property type="match status" value="1"/>
</dbReference>
<keyword evidence="1" id="KW-0460">Magnesium</keyword>
<comment type="similarity">
    <text evidence="1">Belongs to the HAD-like hydrolase superfamily. PhnX family.</text>
</comment>
<comment type="cofactor">
    <cofactor evidence="1">
        <name>Mg(2+)</name>
        <dbReference type="ChEBI" id="CHEBI:18420"/>
    </cofactor>
    <text evidence="1">Binds 1 Mg(2+) ion per subunit.</text>
</comment>
<dbReference type="InterPro" id="IPR050155">
    <property type="entry name" value="HAD-like_hydrolase_sf"/>
</dbReference>
<dbReference type="InterPro" id="IPR006323">
    <property type="entry name" value="Phosphonoacetald_hydro"/>
</dbReference>
<feature type="binding site" evidence="1">
    <location>
        <position position="15"/>
    </location>
    <ligand>
        <name>Mg(2+)</name>
        <dbReference type="ChEBI" id="CHEBI:18420"/>
    </ligand>
</feature>
<dbReference type="InterPro" id="IPR036412">
    <property type="entry name" value="HAD-like_sf"/>
</dbReference>
<feature type="active site" description="Schiff-base intermediate with substrate" evidence="1">
    <location>
        <position position="54"/>
    </location>
</feature>
<dbReference type="NCBIfam" id="TIGR01422">
    <property type="entry name" value="phosphonatase"/>
    <property type="match status" value="1"/>
</dbReference>
<dbReference type="AlphaFoldDB" id="A0A9D1GHW8"/>
<keyword evidence="1" id="KW-0704">Schiff base</keyword>
<dbReference type="Gene3D" id="1.10.150.240">
    <property type="entry name" value="Putative phosphatase, domain 2"/>
    <property type="match status" value="1"/>
</dbReference>
<dbReference type="GO" id="GO:0008967">
    <property type="term" value="F:phosphoglycolate phosphatase activity"/>
    <property type="evidence" value="ECO:0007669"/>
    <property type="project" value="TreeGrafter"/>
</dbReference>
<dbReference type="GO" id="GO:0005829">
    <property type="term" value="C:cytosol"/>
    <property type="evidence" value="ECO:0007669"/>
    <property type="project" value="TreeGrafter"/>
</dbReference>
<reference evidence="2" key="1">
    <citation type="submission" date="2020-10" db="EMBL/GenBank/DDBJ databases">
        <authorList>
            <person name="Gilroy R."/>
        </authorList>
    </citation>
    <scope>NUCLEOTIDE SEQUENCE</scope>
    <source>
        <strain evidence="2">CHK123-3438</strain>
    </source>
</reference>
<dbReference type="GO" id="GO:0019700">
    <property type="term" value="P:organic phosphonate catabolic process"/>
    <property type="evidence" value="ECO:0007669"/>
    <property type="project" value="InterPro"/>
</dbReference>
<feature type="binding site" evidence="1">
    <location>
        <position position="187"/>
    </location>
    <ligand>
        <name>Mg(2+)</name>
        <dbReference type="ChEBI" id="CHEBI:18420"/>
    </ligand>
</feature>
<evidence type="ECO:0000256" key="1">
    <source>
        <dbReference type="HAMAP-Rule" id="MF_01375"/>
    </source>
</evidence>
<dbReference type="PANTHER" id="PTHR43434">
    <property type="entry name" value="PHOSPHOGLYCOLATE PHOSPHATASE"/>
    <property type="match status" value="1"/>
</dbReference>
<keyword evidence="1 2" id="KW-0378">Hydrolase</keyword>
<proteinExistence type="inferred from homology"/>
<dbReference type="Proteomes" id="UP000886860">
    <property type="component" value="Unassembled WGS sequence"/>
</dbReference>
<feature type="binding site" evidence="1">
    <location>
        <position position="13"/>
    </location>
    <ligand>
        <name>Mg(2+)</name>
        <dbReference type="ChEBI" id="CHEBI:18420"/>
    </ligand>
</feature>
<protein>
    <recommendedName>
        <fullName evidence="1">Phosphonoacetaldehyde hydrolase</fullName>
        <shortName evidence="1">Phosphonatase</shortName>
        <ecNumber evidence="1">3.11.1.1</ecNumber>
    </recommendedName>
    <alternativeName>
        <fullName evidence="1">Phosphonoacetaldehyde phosphonohydrolase</fullName>
    </alternativeName>
</protein>
<accession>A0A9D1GHW8</accession>
<gene>
    <name evidence="1" type="primary">phnX</name>
    <name evidence="2" type="ORF">IAB60_02895</name>
</gene>
<sequence>MESRQEIRLVVFDWAGTTVDYGSSAPVAVFERVFTEAGIALTREEINGPMGMDKKTHIRSLLSLDTARSQWKEKYGRCWDEEDVERLYAAFEDELYRVAAEYSSPIAGTVEAVEELRKMGIAIGSTTGYTSEMMKQVAPAAEKYGYKPDCIVTPDVTGAGRPTPFMMYECMRRLNVYPPCAVVKAGDTITDIREGKNGGAWSIGILTGSNLLGLTKEEYETMGQEELAQRKEEAKKRYMEAGADMVIDSIRDLPQAIREINRRMQEEKKDECVL</sequence>
<evidence type="ECO:0000313" key="3">
    <source>
        <dbReference type="Proteomes" id="UP000886860"/>
    </source>
</evidence>
<dbReference type="InterPro" id="IPR023214">
    <property type="entry name" value="HAD_sf"/>
</dbReference>
<comment type="function">
    <text evidence="1">Involved in phosphonate degradation.</text>
</comment>
<comment type="catalytic activity">
    <reaction evidence="1">
        <text>phosphonoacetaldehyde + H2O = acetaldehyde + phosphate + H(+)</text>
        <dbReference type="Rhea" id="RHEA:18905"/>
        <dbReference type="ChEBI" id="CHEBI:15343"/>
        <dbReference type="ChEBI" id="CHEBI:15377"/>
        <dbReference type="ChEBI" id="CHEBI:15378"/>
        <dbReference type="ChEBI" id="CHEBI:43474"/>
        <dbReference type="ChEBI" id="CHEBI:58383"/>
        <dbReference type="EC" id="3.11.1.1"/>
    </reaction>
</comment>
<dbReference type="EMBL" id="DVKS01000049">
    <property type="protein sequence ID" value="HIT41041.1"/>
    <property type="molecule type" value="Genomic_DNA"/>
</dbReference>
<name>A0A9D1GHW8_9FIRM</name>
<reference evidence="2" key="2">
    <citation type="journal article" date="2021" name="PeerJ">
        <title>Extensive microbial diversity within the chicken gut microbiome revealed by metagenomics and culture.</title>
        <authorList>
            <person name="Gilroy R."/>
            <person name="Ravi A."/>
            <person name="Getino M."/>
            <person name="Pursley I."/>
            <person name="Horton D.L."/>
            <person name="Alikhan N.F."/>
            <person name="Baker D."/>
            <person name="Gharbi K."/>
            <person name="Hall N."/>
            <person name="Watson M."/>
            <person name="Adriaenssens E.M."/>
            <person name="Foster-Nyarko E."/>
            <person name="Jarju S."/>
            <person name="Secka A."/>
            <person name="Antonio M."/>
            <person name="Oren A."/>
            <person name="Chaudhuri R.R."/>
            <person name="La Ragione R."/>
            <person name="Hildebrand F."/>
            <person name="Pallen M.J."/>
        </authorList>
    </citation>
    <scope>NUCLEOTIDE SEQUENCE</scope>
    <source>
        <strain evidence="2">CHK123-3438</strain>
    </source>
</reference>
<dbReference type="PANTHER" id="PTHR43434:SF19">
    <property type="entry name" value="PHOSPHONOACETALDEHYDE HYDROLASE"/>
    <property type="match status" value="1"/>
</dbReference>
<dbReference type="SFLD" id="SFLDG01129">
    <property type="entry name" value="C1.5:_HAD__Beta-PGM__Phosphata"/>
    <property type="match status" value="1"/>
</dbReference>
<dbReference type="SFLD" id="SFLDS00003">
    <property type="entry name" value="Haloacid_Dehalogenase"/>
    <property type="match status" value="1"/>
</dbReference>
<evidence type="ECO:0000313" key="2">
    <source>
        <dbReference type="EMBL" id="HIT41041.1"/>
    </source>
</evidence>
<dbReference type="GO" id="GO:0000287">
    <property type="term" value="F:magnesium ion binding"/>
    <property type="evidence" value="ECO:0007669"/>
    <property type="project" value="UniProtKB-UniRule"/>
</dbReference>
<organism evidence="2 3">
    <name type="scientific">Candidatus Caccovicinus merdipullorum</name>
    <dbReference type="NCBI Taxonomy" id="2840724"/>
    <lineage>
        <taxon>Bacteria</taxon>
        <taxon>Bacillati</taxon>
        <taxon>Bacillota</taxon>
        <taxon>Clostridia</taxon>
        <taxon>Eubacteriales</taxon>
        <taxon>Candidatus Caccovicinus</taxon>
    </lineage>
</organism>